<evidence type="ECO:0000313" key="1">
    <source>
        <dbReference type="EMBL" id="TVU35446.1"/>
    </source>
</evidence>
<dbReference type="AlphaFoldDB" id="A0A5J9VIV1"/>
<dbReference type="EMBL" id="RWGY01000009">
    <property type="protein sequence ID" value="TVU35446.1"/>
    <property type="molecule type" value="Genomic_DNA"/>
</dbReference>
<sequence>MRLVLLRTRLERKERLPSCGAIVPWSGTLLNWRPVTRFPRRSQETPTHEQNDSVAVQLPARTPWGSLSCALKASSASRSVVLDGEVSALAYVISEKTRSIIWMHKNAMVVVLVKNWGSMEYGENHGVCFSAGFNRVLDVHNGKSRGLKEQLKPAKDSLMEAMYMRGSMVKQGCGLVTV</sequence>
<proteinExistence type="predicted"/>
<dbReference type="Gramene" id="TVU35446">
    <property type="protein sequence ID" value="TVU35446"/>
    <property type="gene ID" value="EJB05_17336"/>
</dbReference>
<comment type="caution">
    <text evidence="1">The sequence shown here is derived from an EMBL/GenBank/DDBJ whole genome shotgun (WGS) entry which is preliminary data.</text>
</comment>
<feature type="non-terminal residue" evidence="1">
    <location>
        <position position="1"/>
    </location>
</feature>
<protein>
    <submittedName>
        <fullName evidence="1">Uncharacterized protein</fullName>
    </submittedName>
</protein>
<name>A0A5J9VIV1_9POAL</name>
<gene>
    <name evidence="1" type="ORF">EJB05_17336</name>
</gene>
<evidence type="ECO:0000313" key="2">
    <source>
        <dbReference type="Proteomes" id="UP000324897"/>
    </source>
</evidence>
<reference evidence="1 2" key="1">
    <citation type="journal article" date="2019" name="Sci. Rep.">
        <title>A high-quality genome of Eragrostis curvula grass provides insights into Poaceae evolution and supports new strategies to enhance forage quality.</title>
        <authorList>
            <person name="Carballo J."/>
            <person name="Santos B.A.C.M."/>
            <person name="Zappacosta D."/>
            <person name="Garbus I."/>
            <person name="Selva J.P."/>
            <person name="Gallo C.A."/>
            <person name="Diaz A."/>
            <person name="Albertini E."/>
            <person name="Caccamo M."/>
            <person name="Echenique V."/>
        </authorList>
    </citation>
    <scope>NUCLEOTIDE SEQUENCE [LARGE SCALE GENOMIC DNA]</scope>
    <source>
        <strain evidence="2">cv. Victoria</strain>
        <tissue evidence="1">Leaf</tissue>
    </source>
</reference>
<dbReference type="Proteomes" id="UP000324897">
    <property type="component" value="Unassembled WGS sequence"/>
</dbReference>
<keyword evidence="2" id="KW-1185">Reference proteome</keyword>
<accession>A0A5J9VIV1</accession>
<organism evidence="1 2">
    <name type="scientific">Eragrostis curvula</name>
    <name type="common">weeping love grass</name>
    <dbReference type="NCBI Taxonomy" id="38414"/>
    <lineage>
        <taxon>Eukaryota</taxon>
        <taxon>Viridiplantae</taxon>
        <taxon>Streptophyta</taxon>
        <taxon>Embryophyta</taxon>
        <taxon>Tracheophyta</taxon>
        <taxon>Spermatophyta</taxon>
        <taxon>Magnoliopsida</taxon>
        <taxon>Liliopsida</taxon>
        <taxon>Poales</taxon>
        <taxon>Poaceae</taxon>
        <taxon>PACMAD clade</taxon>
        <taxon>Chloridoideae</taxon>
        <taxon>Eragrostideae</taxon>
        <taxon>Eragrostidinae</taxon>
        <taxon>Eragrostis</taxon>
    </lineage>
</organism>